<dbReference type="InterPro" id="IPR007492">
    <property type="entry name" value="LytTR_DNA-bd_dom"/>
</dbReference>
<dbReference type="Gene3D" id="3.40.50.2300">
    <property type="match status" value="1"/>
</dbReference>
<dbReference type="Pfam" id="PF04397">
    <property type="entry name" value="LytTR"/>
    <property type="match status" value="1"/>
</dbReference>
<protein>
    <recommendedName>
        <fullName evidence="2">Response regulatory domain-containing protein</fullName>
    </recommendedName>
</protein>
<dbReference type="RefSeq" id="WP_010741136.1">
    <property type="nucleotide sequence ID" value="NZ_KB946250.1"/>
</dbReference>
<evidence type="ECO:0000259" key="2">
    <source>
        <dbReference type="PROSITE" id="PS50110"/>
    </source>
</evidence>
<feature type="domain" description="Response regulatory" evidence="2">
    <location>
        <begin position="3"/>
        <end position="123"/>
    </location>
</feature>
<evidence type="ECO:0000256" key="1">
    <source>
        <dbReference type="PROSITE-ProRule" id="PRU00169"/>
    </source>
</evidence>
<dbReference type="AlphaFoldDB" id="R2RL02"/>
<keyword evidence="1" id="KW-0597">Phosphoprotein</keyword>
<dbReference type="eggNOG" id="COG3279">
    <property type="taxonomic scope" value="Bacteria"/>
</dbReference>
<dbReference type="PANTHER" id="PTHR37299:SF1">
    <property type="entry name" value="STAGE 0 SPORULATION PROTEIN A HOMOLOG"/>
    <property type="match status" value="1"/>
</dbReference>
<evidence type="ECO:0000313" key="5">
    <source>
        <dbReference type="Proteomes" id="UP000013783"/>
    </source>
</evidence>
<dbReference type="GO" id="GO:0003677">
    <property type="term" value="F:DNA binding"/>
    <property type="evidence" value="ECO:0007669"/>
    <property type="project" value="InterPro"/>
</dbReference>
<accession>R2RL02</accession>
<dbReference type="STRING" id="71451.RV07_GL002021"/>
<dbReference type="PROSITE" id="PS50110">
    <property type="entry name" value="RESPONSE_REGULATORY"/>
    <property type="match status" value="1"/>
</dbReference>
<name>R2RL02_9ENTE</name>
<organism evidence="3 5">
    <name type="scientific">Enterococcus malodoratus ATCC 43197</name>
    <dbReference type="NCBI Taxonomy" id="1158601"/>
    <lineage>
        <taxon>Bacteria</taxon>
        <taxon>Bacillati</taxon>
        <taxon>Bacillota</taxon>
        <taxon>Bacilli</taxon>
        <taxon>Lactobacillales</taxon>
        <taxon>Enterococcaceae</taxon>
        <taxon>Enterococcus</taxon>
    </lineage>
</organism>
<proteinExistence type="predicted"/>
<evidence type="ECO:0000313" key="3">
    <source>
        <dbReference type="EMBL" id="EOH76644.1"/>
    </source>
</evidence>
<dbReference type="InterPro" id="IPR011006">
    <property type="entry name" value="CheY-like_superfamily"/>
</dbReference>
<dbReference type="Pfam" id="PF00072">
    <property type="entry name" value="Response_reg"/>
    <property type="match status" value="1"/>
</dbReference>
<gene>
    <name evidence="4" type="ORF">I585_04485</name>
    <name evidence="3" type="ORF">UAI_02319</name>
</gene>
<dbReference type="SMART" id="SM00448">
    <property type="entry name" value="REC"/>
    <property type="match status" value="1"/>
</dbReference>
<dbReference type="GO" id="GO:0000156">
    <property type="term" value="F:phosphorelay response regulator activity"/>
    <property type="evidence" value="ECO:0007669"/>
    <property type="project" value="InterPro"/>
</dbReference>
<dbReference type="InterPro" id="IPR001789">
    <property type="entry name" value="Sig_transdc_resp-reg_receiver"/>
</dbReference>
<comment type="caution">
    <text evidence="3">The sequence shown here is derived from an EMBL/GenBank/DDBJ whole genome shotgun (WGS) entry which is preliminary data.</text>
</comment>
<dbReference type="InterPro" id="IPR046947">
    <property type="entry name" value="LytR-like"/>
</dbReference>
<dbReference type="Proteomes" id="UP000013783">
    <property type="component" value="Unassembled WGS sequence"/>
</dbReference>
<dbReference type="EMBL" id="AJAK01000017">
    <property type="protein sequence ID" value="EOH76644.1"/>
    <property type="molecule type" value="Genomic_DNA"/>
</dbReference>
<reference evidence="3 5" key="1">
    <citation type="submission" date="2013-02" db="EMBL/GenBank/DDBJ databases">
        <title>The Genome Sequence of Enterococcus malodoratus ATCC_43197.</title>
        <authorList>
            <consortium name="The Broad Institute Genome Sequencing Platform"/>
            <consortium name="The Broad Institute Genome Sequencing Center for Infectious Disease"/>
            <person name="Earl A.M."/>
            <person name="Gilmore M.S."/>
            <person name="Lebreton F."/>
            <person name="Walker B."/>
            <person name="Young S.K."/>
            <person name="Zeng Q."/>
            <person name="Gargeya S."/>
            <person name="Fitzgerald M."/>
            <person name="Haas B."/>
            <person name="Abouelleil A."/>
            <person name="Alvarado L."/>
            <person name="Arachchi H.M."/>
            <person name="Berlin A.M."/>
            <person name="Chapman S.B."/>
            <person name="Dewar J."/>
            <person name="Goldberg J."/>
            <person name="Griggs A."/>
            <person name="Gujja S."/>
            <person name="Hansen M."/>
            <person name="Howarth C."/>
            <person name="Imamovic A."/>
            <person name="Larimer J."/>
            <person name="McCowan C."/>
            <person name="Murphy C."/>
            <person name="Neiman D."/>
            <person name="Pearson M."/>
            <person name="Priest M."/>
            <person name="Roberts A."/>
            <person name="Saif S."/>
            <person name="Shea T."/>
            <person name="Sisk P."/>
            <person name="Sykes S."/>
            <person name="Wortman J."/>
            <person name="Nusbaum C."/>
            <person name="Birren B."/>
        </authorList>
    </citation>
    <scope>NUCLEOTIDE SEQUENCE [LARGE SCALE GENOMIC DNA]</scope>
    <source>
        <strain evidence="3 5">ATCC 43197</strain>
    </source>
</reference>
<dbReference type="PANTHER" id="PTHR37299">
    <property type="entry name" value="TRANSCRIPTIONAL REGULATOR-RELATED"/>
    <property type="match status" value="1"/>
</dbReference>
<dbReference type="PATRIC" id="fig|1158601.3.peg.2279"/>
<dbReference type="Gene3D" id="2.40.50.1020">
    <property type="entry name" value="LytTr DNA-binding domain"/>
    <property type="match status" value="1"/>
</dbReference>
<dbReference type="EMBL" id="ASWA01000005">
    <property type="protein sequence ID" value="EOT63655.1"/>
    <property type="molecule type" value="Genomic_DNA"/>
</dbReference>
<dbReference type="SMART" id="SM00850">
    <property type="entry name" value="LytTR"/>
    <property type="match status" value="1"/>
</dbReference>
<dbReference type="SUPFAM" id="SSF52172">
    <property type="entry name" value="CheY-like"/>
    <property type="match status" value="1"/>
</dbReference>
<evidence type="ECO:0000313" key="4">
    <source>
        <dbReference type="EMBL" id="EOT63655.1"/>
    </source>
</evidence>
<evidence type="ECO:0000313" key="6">
    <source>
        <dbReference type="Proteomes" id="UP000014148"/>
    </source>
</evidence>
<dbReference type="Proteomes" id="UP000014148">
    <property type="component" value="Unassembled WGS sequence"/>
</dbReference>
<reference evidence="4 6" key="2">
    <citation type="submission" date="2013-03" db="EMBL/GenBank/DDBJ databases">
        <title>The Genome Sequence of Enterococcus malodoratus ATCC_43197 (PacBio/Illumina hybrid assembly).</title>
        <authorList>
            <consortium name="The Broad Institute Genomics Platform"/>
            <consortium name="The Broad Institute Genome Sequencing Center for Infectious Disease"/>
            <person name="Earl A."/>
            <person name="Russ C."/>
            <person name="Gilmore M."/>
            <person name="Surin D."/>
            <person name="Walker B."/>
            <person name="Young S."/>
            <person name="Zeng Q."/>
            <person name="Gargeya S."/>
            <person name="Fitzgerald M."/>
            <person name="Haas B."/>
            <person name="Abouelleil A."/>
            <person name="Allen A.W."/>
            <person name="Alvarado L."/>
            <person name="Arachchi H.M."/>
            <person name="Berlin A.M."/>
            <person name="Chapman S.B."/>
            <person name="Gainer-Dewar J."/>
            <person name="Goldberg J."/>
            <person name="Griggs A."/>
            <person name="Gujja S."/>
            <person name="Hansen M."/>
            <person name="Howarth C."/>
            <person name="Imamovic A."/>
            <person name="Ireland A."/>
            <person name="Larimer J."/>
            <person name="McCowan C."/>
            <person name="Murphy C."/>
            <person name="Pearson M."/>
            <person name="Poon T.W."/>
            <person name="Priest M."/>
            <person name="Roberts A."/>
            <person name="Saif S."/>
            <person name="Shea T."/>
            <person name="Sisk P."/>
            <person name="Sykes S."/>
            <person name="Wortman J."/>
            <person name="Nusbaum C."/>
            <person name="Birren B."/>
        </authorList>
    </citation>
    <scope>NUCLEOTIDE SEQUENCE [LARGE SCALE GENOMIC DNA]</scope>
    <source>
        <strain evidence="4 6">ATCC 43197</strain>
    </source>
</reference>
<feature type="modified residue" description="4-aspartylphosphate" evidence="1">
    <location>
        <position position="60"/>
    </location>
</feature>
<sequence>MIRIAICDDDLSFLDSFERLLTRSFANVGQQPMISKFTEGKSLIKKVEKENQIFDIIFLDVEMPGVHGFIVAQRLREVSPPFILVFTTYIENQSREGYLYGAFRYVFKNNLEAEISEAVASIISKLDNWTDNQEEITLKCRTSGVLENVTMKKTDIVFLQTEKTRRVTLKTTYSEYELLVKPLSEYAELLDPSVFVPIMRSYLLNFNHVEAIEAGSFILTGGLTVPLGIKREARNASMEKYLKFLEERI</sequence>
<dbReference type="OrthoDB" id="3190595at2"/>
<keyword evidence="6" id="KW-1185">Reference proteome</keyword>